<comment type="similarity">
    <text evidence="1">Belongs to the asp23 family.</text>
</comment>
<proteinExistence type="inferred from homology"/>
<evidence type="ECO:0000256" key="1">
    <source>
        <dbReference type="ARBA" id="ARBA00005721"/>
    </source>
</evidence>
<dbReference type="Pfam" id="PF03780">
    <property type="entry name" value="Asp23"/>
    <property type="match status" value="1"/>
</dbReference>
<dbReference type="PANTHER" id="PTHR34297">
    <property type="entry name" value="HYPOTHETICAL CYTOSOLIC PROTEIN-RELATED"/>
    <property type="match status" value="1"/>
</dbReference>
<accession>A0A7W3N4X3</accession>
<dbReference type="Proteomes" id="UP000539313">
    <property type="component" value="Unassembled WGS sequence"/>
</dbReference>
<dbReference type="AlphaFoldDB" id="A0A7W3N4X3"/>
<gene>
    <name evidence="2" type="ORF">HNR21_006511</name>
</gene>
<sequence>MSAGRLRSERGVTTIADRVVSKIVSRAAAEAERAGGLERSVLGVRLGEDRRVRARASASGGKVVARVELSVEYPASILSVTSQARERVRERVESLTGLTVDHVDIDVTDLTSRRPGKAVRVR</sequence>
<dbReference type="InterPro" id="IPR005531">
    <property type="entry name" value="Asp23"/>
</dbReference>
<evidence type="ECO:0000313" key="2">
    <source>
        <dbReference type="EMBL" id="MBA9007629.1"/>
    </source>
</evidence>
<protein>
    <submittedName>
        <fullName evidence="2">Putative alkaline shock family protein YloU</fullName>
    </submittedName>
</protein>
<organism evidence="2 3">
    <name type="scientific">Thermomonospora cellulosilytica</name>
    <dbReference type="NCBI Taxonomy" id="1411118"/>
    <lineage>
        <taxon>Bacteria</taxon>
        <taxon>Bacillati</taxon>
        <taxon>Actinomycetota</taxon>
        <taxon>Actinomycetes</taxon>
        <taxon>Streptosporangiales</taxon>
        <taxon>Thermomonosporaceae</taxon>
        <taxon>Thermomonospora</taxon>
    </lineage>
</organism>
<comment type="caution">
    <text evidence="2">The sequence shown here is derived from an EMBL/GenBank/DDBJ whole genome shotgun (WGS) entry which is preliminary data.</text>
</comment>
<name>A0A7W3N4X3_9ACTN</name>
<dbReference type="RefSeq" id="WP_119728924.1">
    <property type="nucleotide sequence ID" value="NZ_JACJII010000001.1"/>
</dbReference>
<reference evidence="2 3" key="1">
    <citation type="submission" date="2020-08" db="EMBL/GenBank/DDBJ databases">
        <title>Sequencing the genomes of 1000 actinobacteria strains.</title>
        <authorList>
            <person name="Klenk H.-P."/>
        </authorList>
    </citation>
    <scope>NUCLEOTIDE SEQUENCE [LARGE SCALE GENOMIC DNA]</scope>
    <source>
        <strain evidence="2 3">DSM 45823</strain>
    </source>
</reference>
<keyword evidence="3" id="KW-1185">Reference proteome</keyword>
<evidence type="ECO:0000313" key="3">
    <source>
        <dbReference type="Proteomes" id="UP000539313"/>
    </source>
</evidence>
<dbReference type="EMBL" id="JACJII010000001">
    <property type="protein sequence ID" value="MBA9007629.1"/>
    <property type="molecule type" value="Genomic_DNA"/>
</dbReference>